<evidence type="ECO:0000259" key="1">
    <source>
        <dbReference type="PROSITE" id="PS50055"/>
    </source>
</evidence>
<organism evidence="3 4">
    <name type="scientific">Araneus ventricosus</name>
    <name type="common">Orbweaver spider</name>
    <name type="synonym">Epeira ventricosa</name>
    <dbReference type="NCBI Taxonomy" id="182803"/>
    <lineage>
        <taxon>Eukaryota</taxon>
        <taxon>Metazoa</taxon>
        <taxon>Ecdysozoa</taxon>
        <taxon>Arthropoda</taxon>
        <taxon>Chelicerata</taxon>
        <taxon>Arachnida</taxon>
        <taxon>Araneae</taxon>
        <taxon>Araneomorphae</taxon>
        <taxon>Entelegynae</taxon>
        <taxon>Araneoidea</taxon>
        <taxon>Araneidae</taxon>
        <taxon>Araneus</taxon>
    </lineage>
</organism>
<proteinExistence type="predicted"/>
<dbReference type="InterPro" id="IPR050348">
    <property type="entry name" value="Protein-Tyr_Phosphatase"/>
</dbReference>
<dbReference type="GO" id="GO:0048666">
    <property type="term" value="P:neuron development"/>
    <property type="evidence" value="ECO:0007669"/>
    <property type="project" value="UniProtKB-ARBA"/>
</dbReference>
<feature type="domain" description="Tyrosine specific protein phosphatases" evidence="2">
    <location>
        <begin position="1"/>
        <end position="49"/>
    </location>
</feature>
<accession>A0A4Y2VWG9</accession>
<evidence type="ECO:0000313" key="4">
    <source>
        <dbReference type="Proteomes" id="UP000499080"/>
    </source>
</evidence>
<dbReference type="PANTHER" id="PTHR19134">
    <property type="entry name" value="RECEPTOR-TYPE TYROSINE-PROTEIN PHOSPHATASE"/>
    <property type="match status" value="1"/>
</dbReference>
<dbReference type="SUPFAM" id="SSF52799">
    <property type="entry name" value="(Phosphotyrosine protein) phosphatases II"/>
    <property type="match status" value="1"/>
</dbReference>
<feature type="non-terminal residue" evidence="3">
    <location>
        <position position="1"/>
    </location>
</feature>
<protein>
    <submittedName>
        <fullName evidence="3">Uncharacterized protein</fullName>
    </submittedName>
</protein>
<comment type="caution">
    <text evidence="3">The sequence shown here is derived from an EMBL/GenBank/DDBJ whole genome shotgun (WGS) entry which is preliminary data.</text>
</comment>
<dbReference type="InterPro" id="IPR000242">
    <property type="entry name" value="PTP_cat"/>
</dbReference>
<evidence type="ECO:0000259" key="2">
    <source>
        <dbReference type="PROSITE" id="PS50056"/>
    </source>
</evidence>
<dbReference type="InterPro" id="IPR029021">
    <property type="entry name" value="Prot-tyrosine_phosphatase-like"/>
</dbReference>
<dbReference type="AlphaFoldDB" id="A0A4Y2VWG9"/>
<dbReference type="PROSITE" id="PS50055">
    <property type="entry name" value="TYR_PHOSPHATASE_PTP"/>
    <property type="match status" value="1"/>
</dbReference>
<gene>
    <name evidence="3" type="ORF">AVEN_229334_1</name>
</gene>
<feature type="domain" description="Tyrosine-protein phosphatase" evidence="1">
    <location>
        <begin position="1"/>
        <end position="58"/>
    </location>
</feature>
<dbReference type="PROSITE" id="PS50056">
    <property type="entry name" value="TYR_PHOSPHATASE_2"/>
    <property type="match status" value="1"/>
</dbReference>
<name>A0A4Y2VWG9_ARAVE</name>
<reference evidence="3 4" key="1">
    <citation type="journal article" date="2019" name="Sci. Rep.">
        <title>Orb-weaving spider Araneus ventricosus genome elucidates the spidroin gene catalogue.</title>
        <authorList>
            <person name="Kono N."/>
            <person name="Nakamura H."/>
            <person name="Ohtoshi R."/>
            <person name="Moran D.A.P."/>
            <person name="Shinohara A."/>
            <person name="Yoshida Y."/>
            <person name="Fujiwara M."/>
            <person name="Mori M."/>
            <person name="Tomita M."/>
            <person name="Arakawa K."/>
        </authorList>
    </citation>
    <scope>NUCLEOTIDE SEQUENCE [LARGE SCALE GENOMIC DNA]</scope>
</reference>
<dbReference type="Gene3D" id="3.90.190.10">
    <property type="entry name" value="Protein tyrosine phosphatase superfamily"/>
    <property type="match status" value="1"/>
</dbReference>
<dbReference type="OrthoDB" id="6144703at2759"/>
<evidence type="ECO:0000313" key="3">
    <source>
        <dbReference type="EMBL" id="GBO29031.1"/>
    </source>
</evidence>
<dbReference type="EMBL" id="BGPR01052152">
    <property type="protein sequence ID" value="GBO29031.1"/>
    <property type="molecule type" value="Genomic_DNA"/>
</dbReference>
<dbReference type="Proteomes" id="UP000499080">
    <property type="component" value="Unassembled WGS sequence"/>
</dbReference>
<dbReference type="PANTHER" id="PTHR19134:SF561">
    <property type="entry name" value="PROTEIN TYROSINE PHOSPHATASE 36E, ISOFORM A"/>
    <property type="match status" value="1"/>
</dbReference>
<dbReference type="InterPro" id="IPR000387">
    <property type="entry name" value="Tyr_Pase_dom"/>
</dbReference>
<dbReference type="Pfam" id="PF00102">
    <property type="entry name" value="Y_phosphatase"/>
    <property type="match status" value="1"/>
</dbReference>
<sequence length="167" mass="19161">DGCGRTGAYICLDSNLDLAEEDSVYDVFGYTKSLRNARRGMVEDVNQYRFIYEALEESLISGQTWFPVSQILEESLISGQTWFPVSQISQRLKHKSQKNPITRQNEYQREYEVTYPPAFSSYVSQPFSMKWPSGVPWCMATTWSTTYVVEKCDAMWKLPHPVLTGGS</sequence>
<dbReference type="GO" id="GO:0004725">
    <property type="term" value="F:protein tyrosine phosphatase activity"/>
    <property type="evidence" value="ECO:0007669"/>
    <property type="project" value="InterPro"/>
</dbReference>
<keyword evidence="4" id="KW-1185">Reference proteome</keyword>